<dbReference type="AlphaFoldDB" id="A0A1G9W296"/>
<dbReference type="OrthoDB" id="9808360at2"/>
<proteinExistence type="predicted"/>
<protein>
    <submittedName>
        <fullName evidence="1">Transcriptional regulator, BadM/Rrf2 family</fullName>
    </submittedName>
</protein>
<dbReference type="PROSITE" id="PS01332">
    <property type="entry name" value="HTH_RRF2_1"/>
    <property type="match status" value="1"/>
</dbReference>
<dbReference type="InterPro" id="IPR030489">
    <property type="entry name" value="TR_Rrf2-type_CS"/>
</dbReference>
<sequence>MRVSSRGRYGLAAMMIIAEYADSNEAVTVISISEKLGISKIYLEQVFALLKRAGLVTAIKGSQGGYRLAQPPAAITALDILQAVEHSLFESAEESVLKNAPNIEEALQSDVFMALDTAVADTLKKVTLVDLSAHAQRLRSDGGVMFYI</sequence>
<dbReference type="InterPro" id="IPR036390">
    <property type="entry name" value="WH_DNA-bd_sf"/>
</dbReference>
<keyword evidence="2" id="KW-1185">Reference proteome</keyword>
<dbReference type="GO" id="GO:0005829">
    <property type="term" value="C:cytosol"/>
    <property type="evidence" value="ECO:0007669"/>
    <property type="project" value="TreeGrafter"/>
</dbReference>
<dbReference type="GO" id="GO:0003700">
    <property type="term" value="F:DNA-binding transcription factor activity"/>
    <property type="evidence" value="ECO:0007669"/>
    <property type="project" value="TreeGrafter"/>
</dbReference>
<name>A0A1G9W296_9FIRM</name>
<evidence type="ECO:0000313" key="2">
    <source>
        <dbReference type="Proteomes" id="UP000199182"/>
    </source>
</evidence>
<dbReference type="EMBL" id="FNID01000005">
    <property type="protein sequence ID" value="SDM78311.1"/>
    <property type="molecule type" value="Genomic_DNA"/>
</dbReference>
<reference evidence="1 2" key="1">
    <citation type="submission" date="2016-10" db="EMBL/GenBank/DDBJ databases">
        <authorList>
            <person name="de Groot N.N."/>
        </authorList>
    </citation>
    <scope>NUCLEOTIDE SEQUENCE [LARGE SCALE GENOMIC DNA]</scope>
    <source>
        <strain evidence="1 2">CGMCC 1.5012</strain>
    </source>
</reference>
<dbReference type="InterPro" id="IPR036388">
    <property type="entry name" value="WH-like_DNA-bd_sf"/>
</dbReference>
<organism evidence="1 2">
    <name type="scientific">Acetanaerobacterium elongatum</name>
    <dbReference type="NCBI Taxonomy" id="258515"/>
    <lineage>
        <taxon>Bacteria</taxon>
        <taxon>Bacillati</taxon>
        <taxon>Bacillota</taxon>
        <taxon>Clostridia</taxon>
        <taxon>Eubacteriales</taxon>
        <taxon>Oscillospiraceae</taxon>
        <taxon>Acetanaerobacterium</taxon>
    </lineage>
</organism>
<dbReference type="PANTHER" id="PTHR33221">
    <property type="entry name" value="WINGED HELIX-TURN-HELIX TRANSCRIPTIONAL REGULATOR, RRF2 FAMILY"/>
    <property type="match status" value="1"/>
</dbReference>
<dbReference type="NCBIfam" id="TIGR00738">
    <property type="entry name" value="rrf2_super"/>
    <property type="match status" value="1"/>
</dbReference>
<dbReference type="Pfam" id="PF02082">
    <property type="entry name" value="Rrf2"/>
    <property type="match status" value="1"/>
</dbReference>
<dbReference type="STRING" id="258515.SAMN05192585_10517"/>
<dbReference type="SUPFAM" id="SSF46785">
    <property type="entry name" value="Winged helix' DNA-binding domain"/>
    <property type="match status" value="1"/>
</dbReference>
<dbReference type="PROSITE" id="PS51197">
    <property type="entry name" value="HTH_RRF2_2"/>
    <property type="match status" value="1"/>
</dbReference>
<dbReference type="PANTHER" id="PTHR33221:SF15">
    <property type="entry name" value="HTH-TYPE TRANSCRIPTIONAL REGULATOR YWGB-RELATED"/>
    <property type="match status" value="1"/>
</dbReference>
<gene>
    <name evidence="1" type="ORF">SAMN05192585_10517</name>
</gene>
<dbReference type="Proteomes" id="UP000199182">
    <property type="component" value="Unassembled WGS sequence"/>
</dbReference>
<dbReference type="InterPro" id="IPR000944">
    <property type="entry name" value="Tscrpt_reg_Rrf2"/>
</dbReference>
<evidence type="ECO:0000313" key="1">
    <source>
        <dbReference type="EMBL" id="SDM78311.1"/>
    </source>
</evidence>
<dbReference type="Gene3D" id="1.10.10.10">
    <property type="entry name" value="Winged helix-like DNA-binding domain superfamily/Winged helix DNA-binding domain"/>
    <property type="match status" value="1"/>
</dbReference>
<dbReference type="RefSeq" id="WP_092638139.1">
    <property type="nucleotide sequence ID" value="NZ_FNID01000005.1"/>
</dbReference>
<accession>A0A1G9W296</accession>